<sequence>MCVSTNSTLLHSCVGVEGLEDHDDARRQGGVRFASAVLIPCALTQLLALLQAPKFLSWSTTRRIAAGEPKGWTCRVIRHRGAPARPRAGTHTKGRDRHRIRTSTAYVRTVRYVVRTVAKRDLFVRAVPRPYFVRTIRRIRPYTVMTLGMIGSVINNAWMSNMLTVSCSRCA</sequence>
<name>A0AAD7FIJ6_9AGAR</name>
<protein>
    <submittedName>
        <fullName evidence="1">Uncharacterized protein</fullName>
    </submittedName>
</protein>
<evidence type="ECO:0000313" key="1">
    <source>
        <dbReference type="EMBL" id="KAJ7626156.1"/>
    </source>
</evidence>
<gene>
    <name evidence="1" type="ORF">FB45DRAFT_75800</name>
</gene>
<dbReference type="Proteomes" id="UP001221142">
    <property type="component" value="Unassembled WGS sequence"/>
</dbReference>
<keyword evidence="2" id="KW-1185">Reference proteome</keyword>
<dbReference type="EMBL" id="JARKIF010000012">
    <property type="protein sequence ID" value="KAJ7626156.1"/>
    <property type="molecule type" value="Genomic_DNA"/>
</dbReference>
<proteinExistence type="predicted"/>
<evidence type="ECO:0000313" key="2">
    <source>
        <dbReference type="Proteomes" id="UP001221142"/>
    </source>
</evidence>
<reference evidence="1" key="1">
    <citation type="submission" date="2023-03" db="EMBL/GenBank/DDBJ databases">
        <title>Massive genome expansion in bonnet fungi (Mycena s.s.) driven by repeated elements and novel gene families across ecological guilds.</title>
        <authorList>
            <consortium name="Lawrence Berkeley National Laboratory"/>
            <person name="Harder C.B."/>
            <person name="Miyauchi S."/>
            <person name="Viragh M."/>
            <person name="Kuo A."/>
            <person name="Thoen E."/>
            <person name="Andreopoulos B."/>
            <person name="Lu D."/>
            <person name="Skrede I."/>
            <person name="Drula E."/>
            <person name="Henrissat B."/>
            <person name="Morin E."/>
            <person name="Kohler A."/>
            <person name="Barry K."/>
            <person name="LaButti K."/>
            <person name="Morin E."/>
            <person name="Salamov A."/>
            <person name="Lipzen A."/>
            <person name="Mereny Z."/>
            <person name="Hegedus B."/>
            <person name="Baldrian P."/>
            <person name="Stursova M."/>
            <person name="Weitz H."/>
            <person name="Taylor A."/>
            <person name="Grigoriev I.V."/>
            <person name="Nagy L.G."/>
            <person name="Martin F."/>
            <person name="Kauserud H."/>
        </authorList>
    </citation>
    <scope>NUCLEOTIDE SEQUENCE</scope>
    <source>
        <strain evidence="1">9284</strain>
    </source>
</reference>
<dbReference type="AlphaFoldDB" id="A0AAD7FIJ6"/>
<organism evidence="1 2">
    <name type="scientific">Roridomyces roridus</name>
    <dbReference type="NCBI Taxonomy" id="1738132"/>
    <lineage>
        <taxon>Eukaryota</taxon>
        <taxon>Fungi</taxon>
        <taxon>Dikarya</taxon>
        <taxon>Basidiomycota</taxon>
        <taxon>Agaricomycotina</taxon>
        <taxon>Agaricomycetes</taxon>
        <taxon>Agaricomycetidae</taxon>
        <taxon>Agaricales</taxon>
        <taxon>Marasmiineae</taxon>
        <taxon>Mycenaceae</taxon>
        <taxon>Roridomyces</taxon>
    </lineage>
</organism>
<accession>A0AAD7FIJ6</accession>
<comment type="caution">
    <text evidence="1">The sequence shown here is derived from an EMBL/GenBank/DDBJ whole genome shotgun (WGS) entry which is preliminary data.</text>
</comment>